<dbReference type="AlphaFoldDB" id="A0A2N1NP40"/>
<protein>
    <submittedName>
        <fullName evidence="1">Uncharacterized protein</fullName>
    </submittedName>
</protein>
<accession>A0A2N1NP40</accession>
<gene>
    <name evidence="1" type="ORF">RhiirC2_773348</name>
</gene>
<dbReference type="VEuPathDB" id="FungiDB:RhiirFUN_019780"/>
<evidence type="ECO:0000313" key="2">
    <source>
        <dbReference type="Proteomes" id="UP000233469"/>
    </source>
</evidence>
<name>A0A2N1NP40_9GLOM</name>
<dbReference type="EMBL" id="LLXL01000227">
    <property type="protein sequence ID" value="PKK75675.1"/>
    <property type="molecule type" value="Genomic_DNA"/>
</dbReference>
<organism evidence="1 2">
    <name type="scientific">Rhizophagus irregularis</name>
    <dbReference type="NCBI Taxonomy" id="588596"/>
    <lineage>
        <taxon>Eukaryota</taxon>
        <taxon>Fungi</taxon>
        <taxon>Fungi incertae sedis</taxon>
        <taxon>Mucoromycota</taxon>
        <taxon>Glomeromycotina</taxon>
        <taxon>Glomeromycetes</taxon>
        <taxon>Glomerales</taxon>
        <taxon>Glomeraceae</taxon>
        <taxon>Rhizophagus</taxon>
    </lineage>
</organism>
<evidence type="ECO:0000313" key="1">
    <source>
        <dbReference type="EMBL" id="PKK75675.1"/>
    </source>
</evidence>
<dbReference type="Proteomes" id="UP000233469">
    <property type="component" value="Unassembled WGS sequence"/>
</dbReference>
<proteinExistence type="predicted"/>
<dbReference type="VEuPathDB" id="FungiDB:RhiirA1_475017"/>
<sequence>MGGGKKETPWQFYYCPYILRTGEVCNRRCYHPDGCKVHRNSWQVPCKQPGCKEWTRGGYGFCDPHAKKLRANKRYHQQKLAELAKLDVCGFCDPYAKKHRAKEENHRKKLAELAKLIEGGDSE</sequence>
<reference evidence="1 2" key="2">
    <citation type="submission" date="2017-10" db="EMBL/GenBank/DDBJ databases">
        <title>Extensive intraspecific genome diversity in a model arbuscular mycorrhizal fungus.</title>
        <authorList>
            <person name="Chen E.C.H."/>
            <person name="Morin E."/>
            <person name="Baudet D."/>
            <person name="Noel J."/>
            <person name="Ndikumana S."/>
            <person name="Charron P."/>
            <person name="St-Onge C."/>
            <person name="Giorgi J."/>
            <person name="Grigoriev I.V."/>
            <person name="Roux C."/>
            <person name="Martin F.M."/>
            <person name="Corradi N."/>
        </authorList>
    </citation>
    <scope>NUCLEOTIDE SEQUENCE [LARGE SCALE GENOMIC DNA]</scope>
    <source>
        <strain evidence="1 2">C2</strain>
    </source>
</reference>
<reference evidence="1 2" key="1">
    <citation type="submission" date="2016-04" db="EMBL/GenBank/DDBJ databases">
        <title>Genome analyses suggest a sexual origin of heterokaryosis in a supposedly ancient asexual fungus.</title>
        <authorList>
            <person name="Ropars J."/>
            <person name="Sedzielewska K."/>
            <person name="Noel J."/>
            <person name="Charron P."/>
            <person name="Farinelli L."/>
            <person name="Marton T."/>
            <person name="Kruger M."/>
            <person name="Pelin A."/>
            <person name="Brachmann A."/>
            <person name="Corradi N."/>
        </authorList>
    </citation>
    <scope>NUCLEOTIDE SEQUENCE [LARGE SCALE GENOMIC DNA]</scope>
    <source>
        <strain evidence="1 2">C2</strain>
    </source>
</reference>
<comment type="caution">
    <text evidence="1">The sequence shown here is derived from an EMBL/GenBank/DDBJ whole genome shotgun (WGS) entry which is preliminary data.</text>
</comment>
<dbReference type="VEuPathDB" id="FungiDB:FUN_005281"/>